<keyword evidence="8" id="KW-0067">ATP-binding</keyword>
<dbReference type="EMBL" id="NCKV01000343">
    <property type="protein sequence ID" value="RWS30896.1"/>
    <property type="molecule type" value="Genomic_DNA"/>
</dbReference>
<dbReference type="PANTHER" id="PTHR12272">
    <property type="entry name" value="DEADENYLATION COMPLEX SUBUNIT PAN3"/>
    <property type="match status" value="1"/>
</dbReference>
<dbReference type="InterPro" id="IPR036855">
    <property type="entry name" value="Znf_CCCH_sf"/>
</dbReference>
<comment type="caution">
    <text evidence="13">The sequence shown here is derived from an EMBL/GenBank/DDBJ whole genome shotgun (WGS) entry which is preliminary data.</text>
</comment>
<dbReference type="SMART" id="SM00356">
    <property type="entry name" value="ZnF_C3H1"/>
    <property type="match status" value="1"/>
</dbReference>
<dbReference type="VEuPathDB" id="VectorBase:LDEU001149"/>
<evidence type="ECO:0000259" key="12">
    <source>
        <dbReference type="PROSITE" id="PS50103"/>
    </source>
</evidence>
<dbReference type="AlphaFoldDB" id="A0A443STN0"/>
<evidence type="ECO:0000256" key="6">
    <source>
        <dbReference type="ARBA" id="ARBA00022771"/>
    </source>
</evidence>
<evidence type="ECO:0000256" key="7">
    <source>
        <dbReference type="ARBA" id="ARBA00022833"/>
    </source>
</evidence>
<evidence type="ECO:0000256" key="2">
    <source>
        <dbReference type="ARBA" id="ARBA00022490"/>
    </source>
</evidence>
<dbReference type="GO" id="GO:0005524">
    <property type="term" value="F:ATP binding"/>
    <property type="evidence" value="ECO:0007669"/>
    <property type="project" value="UniProtKB-KW"/>
</dbReference>
<evidence type="ECO:0000256" key="9">
    <source>
        <dbReference type="ARBA" id="ARBA00023054"/>
    </source>
</evidence>
<dbReference type="STRING" id="299467.A0A443STN0"/>
<evidence type="ECO:0000256" key="1">
    <source>
        <dbReference type="ARBA" id="ARBA00004496"/>
    </source>
</evidence>
<keyword evidence="7 10" id="KW-0862">Zinc</keyword>
<reference evidence="13 14" key="1">
    <citation type="journal article" date="2018" name="Gigascience">
        <title>Genomes of trombidid mites reveal novel predicted allergens and laterally-transferred genes associated with secondary metabolism.</title>
        <authorList>
            <person name="Dong X."/>
            <person name="Chaisiri K."/>
            <person name="Xia D."/>
            <person name="Armstrong S.D."/>
            <person name="Fang Y."/>
            <person name="Donnelly M.J."/>
            <person name="Kadowaki T."/>
            <person name="McGarry J.W."/>
            <person name="Darby A.C."/>
            <person name="Makepeace B.L."/>
        </authorList>
    </citation>
    <scope>NUCLEOTIDE SEQUENCE [LARGE SCALE GENOMIC DNA]</scope>
    <source>
        <strain evidence="13">UoL-UT</strain>
    </source>
</reference>
<keyword evidence="2" id="KW-0963">Cytoplasm</keyword>
<dbReference type="Gene3D" id="1.20.5.5160">
    <property type="match status" value="1"/>
</dbReference>
<dbReference type="GO" id="GO:0000289">
    <property type="term" value="P:nuclear-transcribed mRNA poly(A) tail shortening"/>
    <property type="evidence" value="ECO:0007669"/>
    <property type="project" value="InterPro"/>
</dbReference>
<sequence>MDGSAKKASVCRYFAASGDCYYGDECQYLHQPVTDRSMRVMPVPENQSLSQLPAESKLSTYLFYNHSNHDLTPQISALSLETANNRRKIVGSGMAAVPGSVNTVMSAANVGNGVSTNTHLSQSTNQLAPQVSLPPPSYFISDELKLELLRKQNLLLIQQPPDTIPDLPEHVDNFHELFPLESPCSALSSTFGLVTSVYKATNMKSGEVVCLRRIHSFQPNTANKGLIVIIDNWKKLVHSNIVQLRQVFTTKAFRDNSLIFVYDYYPGAQTLMNQCFGNVCVPGSASSVNGLSNTARPYSQQQNQRTKLLSESIIWTFIIQLSSALRTIHASNIACRAFDPTKIIITNGFSVDGLTTTQQHPRLRLSSCGIFDVIAHETFLQDLQRCSHKMLVSHYQQEDLVAFGKVCLALSCNSLSAVKRENWHQSLDLISRHYSGDLRSLIVYLLSPKNTASGPPKTINDIMPMIGARFYAQLDITYQKYDVLEAQIAKELDNGRLFRML</sequence>
<dbReference type="PROSITE" id="PS50011">
    <property type="entry name" value="PROTEIN_KINASE_DOM"/>
    <property type="match status" value="1"/>
</dbReference>
<dbReference type="InterPro" id="IPR041332">
    <property type="entry name" value="Pan3_CK"/>
</dbReference>
<dbReference type="InterPro" id="IPR000571">
    <property type="entry name" value="Znf_CCCH"/>
</dbReference>
<feature type="domain" description="C3H1-type" evidence="12">
    <location>
        <begin position="5"/>
        <end position="33"/>
    </location>
</feature>
<dbReference type="InterPro" id="IPR030844">
    <property type="entry name" value="PAN3"/>
</dbReference>
<protein>
    <submittedName>
        <fullName evidence="13">PAB-dependent poly(A)-specific ribonuclease subunit PAN3-like protein</fullName>
    </submittedName>
</protein>
<dbReference type="SUPFAM" id="SSF90229">
    <property type="entry name" value="CCCH zinc finger"/>
    <property type="match status" value="1"/>
</dbReference>
<dbReference type="Pfam" id="PF00642">
    <property type="entry name" value="zf-CCCH"/>
    <property type="match status" value="1"/>
</dbReference>
<dbReference type="SUPFAM" id="SSF56112">
    <property type="entry name" value="Protein kinase-like (PK-like)"/>
    <property type="match status" value="1"/>
</dbReference>
<dbReference type="InterPro" id="IPR011009">
    <property type="entry name" value="Kinase-like_dom_sf"/>
</dbReference>
<feature type="non-terminal residue" evidence="13">
    <location>
        <position position="501"/>
    </location>
</feature>
<dbReference type="Gene3D" id="1.10.510.10">
    <property type="entry name" value="Transferase(Phosphotransferase) domain 1"/>
    <property type="match status" value="1"/>
</dbReference>
<dbReference type="GO" id="GO:0008143">
    <property type="term" value="F:poly(A) binding"/>
    <property type="evidence" value="ECO:0007669"/>
    <property type="project" value="TreeGrafter"/>
</dbReference>
<evidence type="ECO:0000313" key="14">
    <source>
        <dbReference type="Proteomes" id="UP000288716"/>
    </source>
</evidence>
<evidence type="ECO:0000259" key="11">
    <source>
        <dbReference type="PROSITE" id="PS50011"/>
    </source>
</evidence>
<keyword evidence="5" id="KW-0547">Nucleotide-binding</keyword>
<dbReference type="Gene3D" id="4.10.1000.10">
    <property type="entry name" value="Zinc finger, CCCH-type"/>
    <property type="match status" value="1"/>
</dbReference>
<evidence type="ECO:0000256" key="4">
    <source>
        <dbReference type="ARBA" id="ARBA00022723"/>
    </source>
</evidence>
<evidence type="ECO:0000313" key="13">
    <source>
        <dbReference type="EMBL" id="RWS30896.1"/>
    </source>
</evidence>
<dbReference type="GO" id="GO:0031251">
    <property type="term" value="C:PAN complex"/>
    <property type="evidence" value="ECO:0007669"/>
    <property type="project" value="InterPro"/>
</dbReference>
<evidence type="ECO:0000256" key="10">
    <source>
        <dbReference type="PROSITE-ProRule" id="PRU00723"/>
    </source>
</evidence>
<dbReference type="GO" id="GO:0000932">
    <property type="term" value="C:P-body"/>
    <property type="evidence" value="ECO:0007669"/>
    <property type="project" value="TreeGrafter"/>
</dbReference>
<feature type="zinc finger region" description="C3H1-type" evidence="10">
    <location>
        <begin position="5"/>
        <end position="33"/>
    </location>
</feature>
<keyword evidence="14" id="KW-1185">Reference proteome</keyword>
<accession>A0A443STN0</accession>
<dbReference type="GO" id="GO:0008270">
    <property type="term" value="F:zinc ion binding"/>
    <property type="evidence" value="ECO:0007669"/>
    <property type="project" value="UniProtKB-KW"/>
</dbReference>
<keyword evidence="9" id="KW-0175">Coiled coil</keyword>
<dbReference type="GO" id="GO:0004672">
    <property type="term" value="F:protein kinase activity"/>
    <property type="evidence" value="ECO:0007669"/>
    <property type="project" value="InterPro"/>
</dbReference>
<name>A0A443STN0_9ACAR</name>
<dbReference type="Proteomes" id="UP000288716">
    <property type="component" value="Unassembled WGS sequence"/>
</dbReference>
<keyword evidence="6 10" id="KW-0863">Zinc-finger</keyword>
<dbReference type="Pfam" id="PF18101">
    <property type="entry name" value="Pan3_CK"/>
    <property type="match status" value="1"/>
</dbReference>
<evidence type="ECO:0000256" key="8">
    <source>
        <dbReference type="ARBA" id="ARBA00022840"/>
    </source>
</evidence>
<keyword evidence="3" id="KW-0507">mRNA processing</keyword>
<dbReference type="PANTHER" id="PTHR12272:SF11">
    <property type="entry name" value="PAN2-PAN3 DEADENYLATION COMPLEX SUBUNIT PAN3"/>
    <property type="match status" value="1"/>
</dbReference>
<dbReference type="PROSITE" id="PS50103">
    <property type="entry name" value="ZF_C3H1"/>
    <property type="match status" value="1"/>
</dbReference>
<evidence type="ECO:0000256" key="5">
    <source>
        <dbReference type="ARBA" id="ARBA00022741"/>
    </source>
</evidence>
<evidence type="ECO:0000256" key="3">
    <source>
        <dbReference type="ARBA" id="ARBA00022664"/>
    </source>
</evidence>
<organism evidence="13 14">
    <name type="scientific">Leptotrombidium deliense</name>
    <dbReference type="NCBI Taxonomy" id="299467"/>
    <lineage>
        <taxon>Eukaryota</taxon>
        <taxon>Metazoa</taxon>
        <taxon>Ecdysozoa</taxon>
        <taxon>Arthropoda</taxon>
        <taxon>Chelicerata</taxon>
        <taxon>Arachnida</taxon>
        <taxon>Acari</taxon>
        <taxon>Acariformes</taxon>
        <taxon>Trombidiformes</taxon>
        <taxon>Prostigmata</taxon>
        <taxon>Anystina</taxon>
        <taxon>Parasitengona</taxon>
        <taxon>Trombiculoidea</taxon>
        <taxon>Trombiculidae</taxon>
        <taxon>Leptotrombidium</taxon>
    </lineage>
</organism>
<comment type="subcellular location">
    <subcellularLocation>
        <location evidence="1">Cytoplasm</location>
    </subcellularLocation>
</comment>
<proteinExistence type="predicted"/>
<dbReference type="OrthoDB" id="204958at2759"/>
<gene>
    <name evidence="13" type="ORF">B4U80_06679</name>
</gene>
<dbReference type="InterPro" id="IPR000719">
    <property type="entry name" value="Prot_kinase_dom"/>
</dbReference>
<feature type="domain" description="Protein kinase" evidence="11">
    <location>
        <begin position="180"/>
        <end position="466"/>
    </location>
</feature>
<dbReference type="GO" id="GO:0006397">
    <property type="term" value="P:mRNA processing"/>
    <property type="evidence" value="ECO:0007669"/>
    <property type="project" value="UniProtKB-KW"/>
</dbReference>
<keyword evidence="4 10" id="KW-0479">Metal-binding</keyword>